<evidence type="ECO:0000256" key="4">
    <source>
        <dbReference type="ARBA" id="ARBA00022842"/>
    </source>
</evidence>
<dbReference type="InterPro" id="IPR006354">
    <property type="entry name" value="HAD-SF_hydro_IIA_hyp1"/>
</dbReference>
<feature type="binding site" evidence="7">
    <location>
        <position position="12"/>
    </location>
    <ligand>
        <name>Mg(2+)</name>
        <dbReference type="ChEBI" id="CHEBI:18420"/>
    </ligand>
</feature>
<dbReference type="InterPro" id="IPR023214">
    <property type="entry name" value="HAD_sf"/>
</dbReference>
<dbReference type="SFLD" id="SFLDS00003">
    <property type="entry name" value="Haloacid_Dehalogenase"/>
    <property type="match status" value="1"/>
</dbReference>
<dbReference type="InterPro" id="IPR006357">
    <property type="entry name" value="HAD-SF_hydro_IIA"/>
</dbReference>
<dbReference type="Pfam" id="PF13344">
    <property type="entry name" value="Hydrolase_6"/>
    <property type="match status" value="1"/>
</dbReference>
<feature type="binding site" evidence="7">
    <location>
        <position position="10"/>
    </location>
    <ligand>
        <name>Mg(2+)</name>
        <dbReference type="ChEBI" id="CHEBI:18420"/>
    </ligand>
</feature>
<dbReference type="GO" id="GO:0005737">
    <property type="term" value="C:cytoplasm"/>
    <property type="evidence" value="ECO:0007669"/>
    <property type="project" value="TreeGrafter"/>
</dbReference>
<name>A0A1H8HKR0_9BACL</name>
<sequence length="254" mass="27650">MKRYRGYLIDLDGTLFRGTELIPGALSFIEKLAGANIPFLYLTNNSSRPPEQVAEKLRGFGFPAEPDQVYTSALATAQYLKEEMDSPSVFVIGEEGLKRAIREAGICINEEQPEAVVVGIDRQFTYEKMKRACLAIRNGATLIGTNADRALPTEEGLLPGSGSLSIGIAAASGVEPLFIGKPEPIIMKYALEKLGTSPEETLVVGDNLETDILAGIRGGMDTLLVFSGITTHEMANKSRIRATYYLDSLRDWSI</sequence>
<keyword evidence="2 7" id="KW-0479">Metal-binding</keyword>
<dbReference type="PANTHER" id="PTHR19288:SF46">
    <property type="entry name" value="HALOACID DEHALOGENASE-LIKE HYDROLASE DOMAIN-CONTAINING PROTEIN 2"/>
    <property type="match status" value="1"/>
</dbReference>
<evidence type="ECO:0000256" key="7">
    <source>
        <dbReference type="PIRSR" id="PIRSR000915-3"/>
    </source>
</evidence>
<dbReference type="STRING" id="1173111.SAMN05444955_11478"/>
<proteinExistence type="inferred from homology"/>
<accession>A0A1H8HKR0</accession>
<feature type="binding site" evidence="7">
    <location>
        <position position="206"/>
    </location>
    <ligand>
        <name>Mg(2+)</name>
        <dbReference type="ChEBI" id="CHEBI:18420"/>
    </ligand>
</feature>
<feature type="binding site" evidence="6">
    <location>
        <position position="181"/>
    </location>
    <ligand>
        <name>substrate</name>
    </ligand>
</feature>
<dbReference type="SFLD" id="SFLDG01139">
    <property type="entry name" value="C2.A:_Pyridoxal_Phosphate_Phos"/>
    <property type="match status" value="1"/>
</dbReference>
<evidence type="ECO:0000256" key="1">
    <source>
        <dbReference type="ARBA" id="ARBA00006696"/>
    </source>
</evidence>
<dbReference type="InterPro" id="IPR036412">
    <property type="entry name" value="HAD-like_sf"/>
</dbReference>
<protein>
    <submittedName>
        <fullName evidence="8">4-nitrophenyl phosphatase</fullName>
    </submittedName>
</protein>
<comment type="cofactor">
    <cofactor evidence="7">
        <name>Mg(2+)</name>
        <dbReference type="ChEBI" id="CHEBI:18420"/>
    </cofactor>
    <text evidence="7">Divalent metal ions. Mg(2+) is the most effective.</text>
</comment>
<feature type="active site" description="Nucleophile" evidence="5">
    <location>
        <position position="10"/>
    </location>
</feature>
<comment type="similarity">
    <text evidence="1">Belongs to the HAD-like hydrolase superfamily. NagD family.</text>
</comment>
<dbReference type="RefSeq" id="WP_089971106.1">
    <property type="nucleotide sequence ID" value="NZ_FOCQ01000014.1"/>
</dbReference>
<dbReference type="Gene3D" id="3.40.50.1000">
    <property type="entry name" value="HAD superfamily/HAD-like"/>
    <property type="match status" value="2"/>
</dbReference>
<evidence type="ECO:0000256" key="3">
    <source>
        <dbReference type="ARBA" id="ARBA00022801"/>
    </source>
</evidence>
<dbReference type="NCBIfam" id="TIGR01549">
    <property type="entry name" value="HAD-SF-IA-v1"/>
    <property type="match status" value="1"/>
</dbReference>
<evidence type="ECO:0000256" key="6">
    <source>
        <dbReference type="PIRSR" id="PIRSR000915-2"/>
    </source>
</evidence>
<dbReference type="AlphaFoldDB" id="A0A1H8HKR0"/>
<dbReference type="PANTHER" id="PTHR19288">
    <property type="entry name" value="4-NITROPHENYLPHOSPHATASE-RELATED"/>
    <property type="match status" value="1"/>
</dbReference>
<dbReference type="NCBIfam" id="TIGR01460">
    <property type="entry name" value="HAD-SF-IIA"/>
    <property type="match status" value="1"/>
</dbReference>
<dbReference type="PIRSF" id="PIRSF000915">
    <property type="entry name" value="PGP-type_phosphatase"/>
    <property type="match status" value="1"/>
</dbReference>
<dbReference type="GO" id="GO:0016791">
    <property type="term" value="F:phosphatase activity"/>
    <property type="evidence" value="ECO:0007669"/>
    <property type="project" value="TreeGrafter"/>
</dbReference>
<evidence type="ECO:0000313" key="8">
    <source>
        <dbReference type="EMBL" id="SEN56713.1"/>
    </source>
</evidence>
<dbReference type="OrthoDB" id="9810449at2"/>
<dbReference type="SUPFAM" id="SSF56784">
    <property type="entry name" value="HAD-like"/>
    <property type="match status" value="1"/>
</dbReference>
<evidence type="ECO:0000313" key="9">
    <source>
        <dbReference type="Proteomes" id="UP000199695"/>
    </source>
</evidence>
<dbReference type="CDD" id="cd07530">
    <property type="entry name" value="HAD_Pase_UmpH-like"/>
    <property type="match status" value="1"/>
</dbReference>
<dbReference type="InterPro" id="IPR006439">
    <property type="entry name" value="HAD-SF_hydro_IA"/>
</dbReference>
<feature type="active site" description="Proton donor" evidence="5">
    <location>
        <position position="12"/>
    </location>
</feature>
<gene>
    <name evidence="8" type="ORF">SAMN05444955_11478</name>
</gene>
<reference evidence="8 9" key="1">
    <citation type="submission" date="2016-10" db="EMBL/GenBank/DDBJ databases">
        <authorList>
            <person name="de Groot N.N."/>
        </authorList>
    </citation>
    <scope>NUCLEOTIDE SEQUENCE [LARGE SCALE GENOMIC DNA]</scope>
    <source>
        <strain evidence="8 9">DSM 46701</strain>
    </source>
</reference>
<dbReference type="NCBIfam" id="TIGR01457">
    <property type="entry name" value="HAD-SF-IIA-hyp2"/>
    <property type="match status" value="1"/>
</dbReference>
<keyword evidence="9" id="KW-1185">Reference proteome</keyword>
<evidence type="ECO:0000256" key="2">
    <source>
        <dbReference type="ARBA" id="ARBA00022723"/>
    </source>
</evidence>
<dbReference type="GO" id="GO:0046872">
    <property type="term" value="F:metal ion binding"/>
    <property type="evidence" value="ECO:0007669"/>
    <property type="project" value="UniProtKB-KW"/>
</dbReference>
<dbReference type="EMBL" id="FOCQ01000014">
    <property type="protein sequence ID" value="SEN56713.1"/>
    <property type="molecule type" value="Genomic_DNA"/>
</dbReference>
<keyword evidence="4 7" id="KW-0460">Magnesium</keyword>
<keyword evidence="3" id="KW-0378">Hydrolase</keyword>
<organism evidence="8 9">
    <name type="scientific">Lihuaxuella thermophila</name>
    <dbReference type="NCBI Taxonomy" id="1173111"/>
    <lineage>
        <taxon>Bacteria</taxon>
        <taxon>Bacillati</taxon>
        <taxon>Bacillota</taxon>
        <taxon>Bacilli</taxon>
        <taxon>Bacillales</taxon>
        <taxon>Thermoactinomycetaceae</taxon>
        <taxon>Lihuaxuella</taxon>
    </lineage>
</organism>
<dbReference type="Proteomes" id="UP000199695">
    <property type="component" value="Unassembled WGS sequence"/>
</dbReference>
<evidence type="ECO:0000256" key="5">
    <source>
        <dbReference type="PIRSR" id="PIRSR000915-1"/>
    </source>
</evidence>
<dbReference type="FunFam" id="3.40.50.1000:FF:000053">
    <property type="entry name" value="TIGR01457 family HAD hydrolase"/>
    <property type="match status" value="1"/>
</dbReference>
<dbReference type="Pfam" id="PF13242">
    <property type="entry name" value="Hydrolase_like"/>
    <property type="match status" value="1"/>
</dbReference>